<evidence type="ECO:0000256" key="4">
    <source>
        <dbReference type="ARBA" id="ARBA00012119"/>
    </source>
</evidence>
<keyword evidence="8" id="KW-0418">Kinase</keyword>
<dbReference type="EC" id="2.7.1.20" evidence="4"/>
<evidence type="ECO:0000256" key="5">
    <source>
        <dbReference type="ARBA" id="ARBA00022679"/>
    </source>
</evidence>
<evidence type="ECO:0000313" key="11">
    <source>
        <dbReference type="Proteomes" id="UP000694888"/>
    </source>
</evidence>
<dbReference type="RefSeq" id="XP_005102384.1">
    <property type="nucleotide sequence ID" value="XM_005102327.3"/>
</dbReference>
<dbReference type="RefSeq" id="XP_005102386.1">
    <property type="nucleotide sequence ID" value="XM_005102329.3"/>
</dbReference>
<dbReference type="Pfam" id="PF00294">
    <property type="entry name" value="PfkB"/>
    <property type="match status" value="1"/>
</dbReference>
<keyword evidence="7" id="KW-0547">Nucleotide-binding</keyword>
<organism evidence="11 13">
    <name type="scientific">Aplysia californica</name>
    <name type="common">California sea hare</name>
    <dbReference type="NCBI Taxonomy" id="6500"/>
    <lineage>
        <taxon>Eukaryota</taxon>
        <taxon>Metazoa</taxon>
        <taxon>Spiralia</taxon>
        <taxon>Lophotrochozoa</taxon>
        <taxon>Mollusca</taxon>
        <taxon>Gastropoda</taxon>
        <taxon>Heterobranchia</taxon>
        <taxon>Euthyneura</taxon>
        <taxon>Tectipleura</taxon>
        <taxon>Aplysiida</taxon>
        <taxon>Aplysioidea</taxon>
        <taxon>Aplysiidae</taxon>
        <taxon>Aplysia</taxon>
    </lineage>
</organism>
<keyword evidence="11" id="KW-1185">Reference proteome</keyword>
<feature type="domain" description="Carbohydrate kinase PfkB" evidence="10">
    <location>
        <begin position="100"/>
        <end position="390"/>
    </location>
</feature>
<evidence type="ECO:0000256" key="9">
    <source>
        <dbReference type="ARBA" id="ARBA00022840"/>
    </source>
</evidence>
<sequence>MKKLSFLKKSSGPSDSSVDCPVNFAQADSEHSESSLDDFHVVRHGSSFMNCIVIGHPFLTYNVTVTKEFLDKHNLLLGTYYVLGNDSRYIMEDAFKTYRETQNIKTGPGGEALVIARTIQWLTGQPKSVVFIGTRSMDDDSHRLMTLARSTGVSLQLQEVKQAITSVHLVLHFNKGRSEIFFSDWWSVPIKLSYMDTNCITKILERANLFFACDLTICFMPKALLRLAYYCCARFKQFCVSLSHYGLVCQHKQTIMETLAYTDVLFMDLECAQGLIKLYNIPISCLVCSSFEHQARAISKWIKSHSKKTCTVIVSDGLYVAYVHTDLHSGKTSKFRSKYLKADKVIDFYGVNYAFVAGFMAMMIQGCSLEVNIDCAFFTASLVSTMYGVDFASGEDKTLTEWKRRMELGELNVGNKGNKKLLSMPFTVFPSPWKPRTSEGRDESANVEDWF</sequence>
<dbReference type="InterPro" id="IPR011611">
    <property type="entry name" value="PfkB_dom"/>
</dbReference>
<dbReference type="PANTHER" id="PTHR45769:SF3">
    <property type="entry name" value="ADENOSINE KINASE"/>
    <property type="match status" value="1"/>
</dbReference>
<evidence type="ECO:0000256" key="7">
    <source>
        <dbReference type="ARBA" id="ARBA00022741"/>
    </source>
</evidence>
<reference evidence="12 13" key="1">
    <citation type="submission" date="2025-05" db="UniProtKB">
        <authorList>
            <consortium name="RefSeq"/>
        </authorList>
    </citation>
    <scope>IDENTIFICATION</scope>
</reference>
<dbReference type="Gene3D" id="3.30.1110.10">
    <property type="match status" value="1"/>
</dbReference>
<comment type="similarity">
    <text evidence="3">Belongs to the carbohydrate kinase PfkB family.</text>
</comment>
<keyword evidence="5" id="KW-0808">Transferase</keyword>
<dbReference type="GeneID" id="101851748"/>
<comment type="cofactor">
    <cofactor evidence="1">
        <name>Mg(2+)</name>
        <dbReference type="ChEBI" id="CHEBI:18420"/>
    </cofactor>
</comment>
<dbReference type="Gene3D" id="3.40.1190.20">
    <property type="match status" value="1"/>
</dbReference>
<gene>
    <name evidence="12 13 14" type="primary">LOC101851748</name>
</gene>
<evidence type="ECO:0000256" key="3">
    <source>
        <dbReference type="ARBA" id="ARBA00010688"/>
    </source>
</evidence>
<proteinExistence type="inferred from homology"/>
<evidence type="ECO:0000256" key="6">
    <source>
        <dbReference type="ARBA" id="ARBA00022726"/>
    </source>
</evidence>
<protein>
    <recommendedName>
        <fullName evidence="4">adenosine kinase</fullName>
        <ecNumber evidence="4">2.7.1.20</ecNumber>
    </recommendedName>
</protein>
<evidence type="ECO:0000256" key="1">
    <source>
        <dbReference type="ARBA" id="ARBA00001946"/>
    </source>
</evidence>
<evidence type="ECO:0000256" key="2">
    <source>
        <dbReference type="ARBA" id="ARBA00004801"/>
    </source>
</evidence>
<dbReference type="SUPFAM" id="SSF53613">
    <property type="entry name" value="Ribokinase-like"/>
    <property type="match status" value="1"/>
</dbReference>
<accession>A0ABM0JVB7</accession>
<dbReference type="Proteomes" id="UP000694888">
    <property type="component" value="Unplaced"/>
</dbReference>
<keyword evidence="6" id="KW-0660">Purine salvage</keyword>
<evidence type="ECO:0000313" key="13">
    <source>
        <dbReference type="RefSeq" id="XP_005102386.1"/>
    </source>
</evidence>
<evidence type="ECO:0000313" key="14">
    <source>
        <dbReference type="RefSeq" id="XP_005102387.1"/>
    </source>
</evidence>
<dbReference type="PANTHER" id="PTHR45769">
    <property type="entry name" value="ADENOSINE KINASE"/>
    <property type="match status" value="1"/>
</dbReference>
<dbReference type="InterPro" id="IPR001805">
    <property type="entry name" value="Adenokinase"/>
</dbReference>
<dbReference type="InterPro" id="IPR029056">
    <property type="entry name" value="Ribokinase-like"/>
</dbReference>
<evidence type="ECO:0000256" key="8">
    <source>
        <dbReference type="ARBA" id="ARBA00022777"/>
    </source>
</evidence>
<evidence type="ECO:0000259" key="10">
    <source>
        <dbReference type="Pfam" id="PF00294"/>
    </source>
</evidence>
<comment type="pathway">
    <text evidence="2">Purine metabolism; AMP biosynthesis via salvage pathway; AMP from adenosine: step 1/1.</text>
</comment>
<dbReference type="RefSeq" id="XP_005102387.1">
    <property type="nucleotide sequence ID" value="XM_005102330.3"/>
</dbReference>
<evidence type="ECO:0000313" key="12">
    <source>
        <dbReference type="RefSeq" id="XP_005102384.1"/>
    </source>
</evidence>
<keyword evidence="9" id="KW-0067">ATP-binding</keyword>
<name>A0ABM0JVB7_APLCA</name>